<feature type="domain" description="DUF1972" evidence="3">
    <location>
        <begin position="5"/>
        <end position="176"/>
    </location>
</feature>
<keyword evidence="5" id="KW-1185">Reference proteome</keyword>
<gene>
    <name evidence="4" type="ORF">ACFQZS_10605</name>
</gene>
<dbReference type="InterPro" id="IPR001296">
    <property type="entry name" value="Glyco_trans_1"/>
</dbReference>
<evidence type="ECO:0000313" key="4">
    <source>
        <dbReference type="EMBL" id="MFD0750596.1"/>
    </source>
</evidence>
<comment type="caution">
    <text evidence="4">The sequence shown here is derived from an EMBL/GenBank/DDBJ whole genome shotgun (WGS) entry which is preliminary data.</text>
</comment>
<evidence type="ECO:0000259" key="3">
    <source>
        <dbReference type="Pfam" id="PF09314"/>
    </source>
</evidence>
<reference evidence="5" key="1">
    <citation type="journal article" date="2019" name="Int. J. Syst. Evol. Microbiol.">
        <title>The Global Catalogue of Microorganisms (GCM) 10K type strain sequencing project: providing services to taxonomists for standard genome sequencing and annotation.</title>
        <authorList>
            <consortium name="The Broad Institute Genomics Platform"/>
            <consortium name="The Broad Institute Genome Sequencing Center for Infectious Disease"/>
            <person name="Wu L."/>
            <person name="Ma J."/>
        </authorList>
    </citation>
    <scope>NUCLEOTIDE SEQUENCE [LARGE SCALE GENOMIC DNA]</scope>
    <source>
        <strain evidence="5">CCUG 63418</strain>
    </source>
</reference>
<dbReference type="Pfam" id="PF09314">
    <property type="entry name" value="DUF1972"/>
    <property type="match status" value="1"/>
</dbReference>
<evidence type="ECO:0000259" key="2">
    <source>
        <dbReference type="Pfam" id="PF00534"/>
    </source>
</evidence>
<protein>
    <submittedName>
        <fullName evidence="4">DUF1972 domain-containing protein</fullName>
    </submittedName>
</protein>
<dbReference type="PANTHER" id="PTHR46401:SF2">
    <property type="entry name" value="GLYCOSYLTRANSFERASE WBBK-RELATED"/>
    <property type="match status" value="1"/>
</dbReference>
<dbReference type="Pfam" id="PF00534">
    <property type="entry name" value="Glycos_transf_1"/>
    <property type="match status" value="1"/>
</dbReference>
<dbReference type="InterPro" id="IPR015393">
    <property type="entry name" value="DUF1972"/>
</dbReference>
<evidence type="ECO:0000313" key="5">
    <source>
        <dbReference type="Proteomes" id="UP001596958"/>
    </source>
</evidence>
<dbReference type="Gene3D" id="3.40.50.2000">
    <property type="entry name" value="Glycogen Phosphorylase B"/>
    <property type="match status" value="2"/>
</dbReference>
<accession>A0ABW2YVW4</accession>
<feature type="domain" description="Glycosyl transferase family 1" evidence="2">
    <location>
        <begin position="185"/>
        <end position="328"/>
    </location>
</feature>
<dbReference type="EMBL" id="JBHTHU010000006">
    <property type="protein sequence ID" value="MFD0750596.1"/>
    <property type="molecule type" value="Genomic_DNA"/>
</dbReference>
<dbReference type="SUPFAM" id="SSF53756">
    <property type="entry name" value="UDP-Glycosyltransferase/glycogen phosphorylase"/>
    <property type="match status" value="1"/>
</dbReference>
<sequence>MKLRIAILGTRGIPNYYGGFEHISEYVSEGLVKRGHKVTVYNSHNHPYQNDAWNGVEIKHCYDPEYLMGAAGQFVYDLNCLMDARKQNYDVILLMGYTSSSVWGRLYPKQSTIITNMDGLEWKRSKYSKPIQRFLKYAERLAVKHSQYYISDSSIIKTYLADKYDIDSRYIPYGADPFSLNEREQMSKKQALKEDYFLLMARMEPENNIETILQGFNSSNSRKQFVVLGNTENRFGKFITHKFKNDNRIKFKGAIYDTPSIRVLQNNSYLYFHGHSVGGTNPSLLEAMASEALIAAHNNPFNRSVLNADAFYFSNEGDVCNLVENVQRQNNEQAMVNNNAHKIKQHFNWDNVVNQYEEFAIECYLKHNHDRPVKTQQ</sequence>
<proteinExistence type="predicted"/>
<name>A0ABW2YVW4_9SPHI</name>
<evidence type="ECO:0000256" key="1">
    <source>
        <dbReference type="ARBA" id="ARBA00022679"/>
    </source>
</evidence>
<dbReference type="RefSeq" id="WP_377100002.1">
    <property type="nucleotide sequence ID" value="NZ_JBHTHU010000006.1"/>
</dbReference>
<organism evidence="4 5">
    <name type="scientific">Mucilaginibacter calamicampi</name>
    <dbReference type="NCBI Taxonomy" id="1302352"/>
    <lineage>
        <taxon>Bacteria</taxon>
        <taxon>Pseudomonadati</taxon>
        <taxon>Bacteroidota</taxon>
        <taxon>Sphingobacteriia</taxon>
        <taxon>Sphingobacteriales</taxon>
        <taxon>Sphingobacteriaceae</taxon>
        <taxon>Mucilaginibacter</taxon>
    </lineage>
</organism>
<dbReference type="Proteomes" id="UP001596958">
    <property type="component" value="Unassembled WGS sequence"/>
</dbReference>
<keyword evidence="1" id="KW-0808">Transferase</keyword>
<dbReference type="PANTHER" id="PTHR46401">
    <property type="entry name" value="GLYCOSYLTRANSFERASE WBBK-RELATED"/>
    <property type="match status" value="1"/>
</dbReference>